<accession>A0A9D1CX54</accession>
<comment type="caution">
    <text evidence="3">The sequence shown here is derived from an EMBL/GenBank/DDBJ whole genome shotgun (WGS) entry which is preliminary data.</text>
</comment>
<evidence type="ECO:0000313" key="3">
    <source>
        <dbReference type="EMBL" id="HIQ83466.1"/>
    </source>
</evidence>
<sequence>MNAFYQQVYDLVAQIPRGKVISYGQIARVLCRPRAAREVGRAMRFCPPHLPWQRVVMRDGSIAAGGDPAMRRRMLEDEGVAFRPDGRVDMDACRWL</sequence>
<dbReference type="SUPFAM" id="SSF46767">
    <property type="entry name" value="Methylated DNA-protein cysteine methyltransferase, C-terminal domain"/>
    <property type="match status" value="1"/>
</dbReference>
<protein>
    <submittedName>
        <fullName evidence="3">Methylated-DNA--[protein]-cysteine S-methyltransferase</fullName>
        <ecNumber evidence="3">2.1.1.63</ecNumber>
    </submittedName>
</protein>
<gene>
    <name evidence="3" type="ORF">IAA52_10250</name>
</gene>
<dbReference type="PANTHER" id="PTHR42942:SF1">
    <property type="entry name" value="ALKYLTRANSFERASE-LIKE PROTEIN 1"/>
    <property type="match status" value="1"/>
</dbReference>
<organism evidence="3 4">
    <name type="scientific">Candidatus Pullichristensenella stercorigallinarum</name>
    <dbReference type="NCBI Taxonomy" id="2840909"/>
    <lineage>
        <taxon>Bacteria</taxon>
        <taxon>Bacillati</taxon>
        <taxon>Bacillota</taxon>
        <taxon>Clostridia</taxon>
        <taxon>Candidatus Pullichristensenella</taxon>
    </lineage>
</organism>
<dbReference type="InterPro" id="IPR036388">
    <property type="entry name" value="WH-like_DNA-bd_sf"/>
</dbReference>
<evidence type="ECO:0000313" key="4">
    <source>
        <dbReference type="Proteomes" id="UP000824260"/>
    </source>
</evidence>
<feature type="domain" description="Methylated-DNA-[protein]-cysteine S-methyltransferase DNA binding" evidence="2">
    <location>
        <begin position="3"/>
        <end position="80"/>
    </location>
</feature>
<dbReference type="GO" id="GO:0006281">
    <property type="term" value="P:DNA repair"/>
    <property type="evidence" value="ECO:0007669"/>
    <property type="project" value="InterPro"/>
</dbReference>
<dbReference type="NCBIfam" id="TIGR00589">
    <property type="entry name" value="ogt"/>
    <property type="match status" value="1"/>
</dbReference>
<keyword evidence="3" id="KW-0489">Methyltransferase</keyword>
<evidence type="ECO:0000259" key="2">
    <source>
        <dbReference type="Pfam" id="PF01035"/>
    </source>
</evidence>
<evidence type="ECO:0000256" key="1">
    <source>
        <dbReference type="ARBA" id="ARBA00022763"/>
    </source>
</evidence>
<dbReference type="Pfam" id="PF01035">
    <property type="entry name" value="DNA_binding_1"/>
    <property type="match status" value="1"/>
</dbReference>
<name>A0A9D1CX54_9FIRM</name>
<keyword evidence="3" id="KW-0808">Transferase</keyword>
<dbReference type="Proteomes" id="UP000824260">
    <property type="component" value="Unassembled WGS sequence"/>
</dbReference>
<dbReference type="AlphaFoldDB" id="A0A9D1CX54"/>
<dbReference type="CDD" id="cd06445">
    <property type="entry name" value="ATase"/>
    <property type="match status" value="1"/>
</dbReference>
<dbReference type="InterPro" id="IPR036217">
    <property type="entry name" value="MethylDNA_cys_MeTrfase_DNAb"/>
</dbReference>
<dbReference type="InterPro" id="IPR052520">
    <property type="entry name" value="ATL_DNA_repair"/>
</dbReference>
<dbReference type="EMBL" id="DVFZ01000100">
    <property type="protein sequence ID" value="HIQ83466.1"/>
    <property type="molecule type" value="Genomic_DNA"/>
</dbReference>
<proteinExistence type="predicted"/>
<dbReference type="GO" id="GO:0032259">
    <property type="term" value="P:methylation"/>
    <property type="evidence" value="ECO:0007669"/>
    <property type="project" value="UniProtKB-KW"/>
</dbReference>
<dbReference type="EC" id="2.1.1.63" evidence="3"/>
<dbReference type="PANTHER" id="PTHR42942">
    <property type="entry name" value="6-O-METHYLGUANINE DNA METHYLTRANSFERASE"/>
    <property type="match status" value="1"/>
</dbReference>
<reference evidence="3" key="2">
    <citation type="journal article" date="2021" name="PeerJ">
        <title>Extensive microbial diversity within the chicken gut microbiome revealed by metagenomics and culture.</title>
        <authorList>
            <person name="Gilroy R."/>
            <person name="Ravi A."/>
            <person name="Getino M."/>
            <person name="Pursley I."/>
            <person name="Horton D.L."/>
            <person name="Alikhan N.F."/>
            <person name="Baker D."/>
            <person name="Gharbi K."/>
            <person name="Hall N."/>
            <person name="Watson M."/>
            <person name="Adriaenssens E.M."/>
            <person name="Foster-Nyarko E."/>
            <person name="Jarju S."/>
            <person name="Secka A."/>
            <person name="Antonio M."/>
            <person name="Oren A."/>
            <person name="Chaudhuri R.R."/>
            <person name="La Ragione R."/>
            <person name="Hildebrand F."/>
            <person name="Pallen M.J."/>
        </authorList>
    </citation>
    <scope>NUCLEOTIDE SEQUENCE</scope>
    <source>
        <strain evidence="3">ChiSjej6B24-2974</strain>
    </source>
</reference>
<dbReference type="GO" id="GO:0003908">
    <property type="term" value="F:methylated-DNA-[protein]-cysteine S-methyltransferase activity"/>
    <property type="evidence" value="ECO:0007669"/>
    <property type="project" value="UniProtKB-EC"/>
</dbReference>
<reference evidence="3" key="1">
    <citation type="submission" date="2020-10" db="EMBL/GenBank/DDBJ databases">
        <authorList>
            <person name="Gilroy R."/>
        </authorList>
    </citation>
    <scope>NUCLEOTIDE SEQUENCE</scope>
    <source>
        <strain evidence="3">ChiSjej6B24-2974</strain>
    </source>
</reference>
<keyword evidence="1" id="KW-0227">DNA damage</keyword>
<dbReference type="InterPro" id="IPR014048">
    <property type="entry name" value="MethylDNA_cys_MeTrfase_DNA-bd"/>
</dbReference>
<dbReference type="Gene3D" id="1.10.10.10">
    <property type="entry name" value="Winged helix-like DNA-binding domain superfamily/Winged helix DNA-binding domain"/>
    <property type="match status" value="1"/>
</dbReference>